<gene>
    <name evidence="3" type="ORF">GSY63_22030</name>
</gene>
<accession>A0A965ZLC0</accession>
<reference evidence="3" key="2">
    <citation type="submission" date="2020-10" db="EMBL/GenBank/DDBJ databases">
        <title>Mucilaginibacter sp. nov., isolated from soil.</title>
        <authorList>
            <person name="Jeon C.O."/>
        </authorList>
    </citation>
    <scope>NUCLEOTIDE SEQUENCE</scope>
    <source>
        <strain evidence="3">R11</strain>
    </source>
</reference>
<dbReference type="PANTHER" id="PTHR34819">
    <property type="entry name" value="LARGE CYSTEINE-RICH PERIPLASMIC PROTEIN OMCB"/>
    <property type="match status" value="1"/>
</dbReference>
<dbReference type="InterPro" id="IPR026466">
    <property type="entry name" value="Fim_isopep_form_D2_dom"/>
</dbReference>
<dbReference type="Pfam" id="PF13585">
    <property type="entry name" value="CHU_C"/>
    <property type="match status" value="1"/>
</dbReference>
<comment type="caution">
    <text evidence="3">The sequence shown here is derived from an EMBL/GenBank/DDBJ whole genome shotgun (WGS) entry which is preliminary data.</text>
</comment>
<dbReference type="AlphaFoldDB" id="A0A965ZLC0"/>
<sequence length="317" mass="34687">MKPGFNISFLRLLSLFVVAGFVLLNSQASAQTKVFTLTPGKSVTIHGEAPGASGYQWYKDGHTITGANAPNYKATEAGKYKVEALNAVACPSSASEEVQVLTEPAPIDMAIVKKSEDKIVTIGAPYAYKLTVKNNSNYASSNVMVTDTLPKGLEFLSVVSWDKGIPNYNNDTRILSWSISSFAANDMAELTFMTKARQKGIVINKAKVTAAEIDPNLANNLSTDTKEIKGLDIPNVFTPNGDGKNDEFVIPDLSNFPENEIVIVNRWGNAVYQKKGYHNDWTGEGLNEGTYFYVLKVKNVSGEWDSYQGYVTLLRSK</sequence>
<dbReference type="NCBIfam" id="TIGR04226">
    <property type="entry name" value="RrgB_K2N_iso_D2"/>
    <property type="match status" value="1"/>
</dbReference>
<dbReference type="NCBIfam" id="TIGR04131">
    <property type="entry name" value="Bac_Flav_CTERM"/>
    <property type="match status" value="1"/>
</dbReference>
<evidence type="ECO:0000259" key="2">
    <source>
        <dbReference type="Pfam" id="PF01345"/>
    </source>
</evidence>
<dbReference type="InterPro" id="IPR051172">
    <property type="entry name" value="Chlamydia_OmcB"/>
</dbReference>
<proteinExistence type="predicted"/>
<dbReference type="Gene3D" id="2.60.40.10">
    <property type="entry name" value="Immunoglobulins"/>
    <property type="match status" value="1"/>
</dbReference>
<dbReference type="Pfam" id="PF01345">
    <property type="entry name" value="DUF11"/>
    <property type="match status" value="1"/>
</dbReference>
<evidence type="ECO:0000313" key="3">
    <source>
        <dbReference type="EMBL" id="NCD72059.1"/>
    </source>
</evidence>
<dbReference type="InterPro" id="IPR047589">
    <property type="entry name" value="DUF11_rpt"/>
</dbReference>
<dbReference type="NCBIfam" id="TIGR01451">
    <property type="entry name" value="B_ant_repeat"/>
    <property type="match status" value="1"/>
</dbReference>
<reference evidence="3" key="1">
    <citation type="submission" date="2020-01" db="EMBL/GenBank/DDBJ databases">
        <authorList>
            <person name="Seo Y.L."/>
        </authorList>
    </citation>
    <scope>NUCLEOTIDE SEQUENCE</scope>
    <source>
        <strain evidence="3">R11</strain>
    </source>
</reference>
<dbReference type="RefSeq" id="WP_166588026.1">
    <property type="nucleotide sequence ID" value="NZ_WWEO01000045.1"/>
</dbReference>
<feature type="domain" description="DUF11" evidence="2">
    <location>
        <begin position="108"/>
        <end position="224"/>
    </location>
</feature>
<organism evidence="3 4">
    <name type="scientific">Mucilaginibacter agri</name>
    <dbReference type="NCBI Taxonomy" id="2695265"/>
    <lineage>
        <taxon>Bacteria</taxon>
        <taxon>Pseudomonadati</taxon>
        <taxon>Bacteroidota</taxon>
        <taxon>Sphingobacteriia</taxon>
        <taxon>Sphingobacteriales</taxon>
        <taxon>Sphingobacteriaceae</taxon>
        <taxon>Mucilaginibacter</taxon>
    </lineage>
</organism>
<keyword evidence="1" id="KW-0732">Signal</keyword>
<evidence type="ECO:0000313" key="4">
    <source>
        <dbReference type="Proteomes" id="UP000638732"/>
    </source>
</evidence>
<dbReference type="InterPro" id="IPR013783">
    <property type="entry name" value="Ig-like_fold"/>
</dbReference>
<protein>
    <submittedName>
        <fullName evidence="3">T9SS type B sorting domain-containing protein</fullName>
    </submittedName>
</protein>
<dbReference type="InterPro" id="IPR026341">
    <property type="entry name" value="T9SS_type_B"/>
</dbReference>
<dbReference type="Proteomes" id="UP000638732">
    <property type="component" value="Unassembled WGS sequence"/>
</dbReference>
<dbReference type="InterPro" id="IPR001434">
    <property type="entry name" value="OmcB-like_DUF11"/>
</dbReference>
<evidence type="ECO:0000256" key="1">
    <source>
        <dbReference type="SAM" id="SignalP"/>
    </source>
</evidence>
<dbReference type="EMBL" id="WWEO01000045">
    <property type="protein sequence ID" value="NCD72059.1"/>
    <property type="molecule type" value="Genomic_DNA"/>
</dbReference>
<dbReference type="Gene3D" id="2.60.40.1170">
    <property type="entry name" value="Mu homology domain, subdomain B"/>
    <property type="match status" value="1"/>
</dbReference>
<keyword evidence="4" id="KW-1185">Reference proteome</keyword>
<name>A0A965ZLC0_9SPHI</name>
<feature type="signal peptide" evidence="1">
    <location>
        <begin position="1"/>
        <end position="30"/>
    </location>
</feature>
<feature type="chain" id="PRO_5037178959" evidence="1">
    <location>
        <begin position="31"/>
        <end position="317"/>
    </location>
</feature>